<accession>A0A832I5U9</accession>
<protein>
    <submittedName>
        <fullName evidence="1">Uncharacterized protein</fullName>
    </submittedName>
</protein>
<sequence>MRARLGPALVLLLAVGLLGGCGGSNESITSLESPGAPSAAVEQREVSAVLAATPDLVDDGEFERPDEFSMSLGSPEALAAIRPLRWWRVINDVERRFEFAFADTDTTGRPTTAVVTIHKHLRGTFNIAAVAPPSDEALTGGPMPRPDSAQIIRKPLADHWVRRVLLKRVRLTPAGSPVWRAVASSGVDVVSRGATTDIKSLRVQAGPLDTTITDPLAFWWLRRMIRVQADSPVTLTVETGRDDDVVVLMSRGGRFPFRNNGDGTYSGVWRAPYLAGIRHVGVNALSRGTLFDDAAPYDSEAWILPYLVVGEPIAEYLP</sequence>
<dbReference type="AlphaFoldDB" id="A0A832I5U9"/>
<dbReference type="EMBL" id="DSQF01000026">
    <property type="protein sequence ID" value="HGZ44351.1"/>
    <property type="molecule type" value="Genomic_DNA"/>
</dbReference>
<comment type="caution">
    <text evidence="1">The sequence shown here is derived from an EMBL/GenBank/DDBJ whole genome shotgun (WGS) entry which is preliminary data.</text>
</comment>
<organism evidence="1">
    <name type="scientific">Eiseniibacteriota bacterium</name>
    <dbReference type="NCBI Taxonomy" id="2212470"/>
    <lineage>
        <taxon>Bacteria</taxon>
        <taxon>Candidatus Eiseniibacteriota</taxon>
    </lineage>
</organism>
<dbReference type="PROSITE" id="PS51257">
    <property type="entry name" value="PROKAR_LIPOPROTEIN"/>
    <property type="match status" value="1"/>
</dbReference>
<evidence type="ECO:0000313" key="1">
    <source>
        <dbReference type="EMBL" id="HGZ44351.1"/>
    </source>
</evidence>
<name>A0A832I5U9_UNCEI</name>
<gene>
    <name evidence="1" type="ORF">ENR23_13210</name>
</gene>
<proteinExistence type="predicted"/>
<reference evidence="1" key="1">
    <citation type="journal article" date="2020" name="mSystems">
        <title>Genome- and Community-Level Interaction Insights into Carbon Utilization and Element Cycling Functions of Hydrothermarchaeota in Hydrothermal Sediment.</title>
        <authorList>
            <person name="Zhou Z."/>
            <person name="Liu Y."/>
            <person name="Xu W."/>
            <person name="Pan J."/>
            <person name="Luo Z.H."/>
            <person name="Li M."/>
        </authorList>
    </citation>
    <scope>NUCLEOTIDE SEQUENCE [LARGE SCALE GENOMIC DNA]</scope>
    <source>
        <strain evidence="1">SpSt-381</strain>
    </source>
</reference>